<keyword evidence="6 12" id="KW-0418">Kinase</keyword>
<dbReference type="PANTHER" id="PTHR43711:SF26">
    <property type="entry name" value="SENSOR HISTIDINE KINASE RCSC"/>
    <property type="match status" value="1"/>
</dbReference>
<dbReference type="Proteomes" id="UP000285820">
    <property type="component" value="Unassembled WGS sequence"/>
</dbReference>
<keyword evidence="8 9" id="KW-0472">Membrane</keyword>
<keyword evidence="18" id="KW-1185">Reference proteome</keyword>
<dbReference type="EMBL" id="QRUN01000003">
    <property type="protein sequence ID" value="RGR70372.1"/>
    <property type="molecule type" value="Genomic_DNA"/>
</dbReference>
<dbReference type="GeneID" id="75163383"/>
<evidence type="ECO:0000256" key="2">
    <source>
        <dbReference type="ARBA" id="ARBA00004370"/>
    </source>
</evidence>
<dbReference type="EMBL" id="QRHP01000014">
    <property type="protein sequence ID" value="RHF82874.1"/>
    <property type="molecule type" value="Genomic_DNA"/>
</dbReference>
<evidence type="ECO:0000256" key="4">
    <source>
        <dbReference type="ARBA" id="ARBA00022553"/>
    </source>
</evidence>
<evidence type="ECO:0000313" key="16">
    <source>
        <dbReference type="EMBL" id="RHC99484.1"/>
    </source>
</evidence>
<proteinExistence type="predicted"/>
<dbReference type="EMBL" id="CYXX01000037">
    <property type="protein sequence ID" value="CUN29241.1"/>
    <property type="molecule type" value="Genomic_DNA"/>
</dbReference>
<dbReference type="FunFam" id="1.10.287.130:FF:000001">
    <property type="entry name" value="Two-component sensor histidine kinase"/>
    <property type="match status" value="1"/>
</dbReference>
<dbReference type="PROSITE" id="PS50109">
    <property type="entry name" value="HIS_KIN"/>
    <property type="match status" value="1"/>
</dbReference>
<reference evidence="18" key="2">
    <citation type="submission" date="2015-05" db="EMBL/GenBank/DDBJ databases">
        <authorList>
            <consortium name="Pathogen Informatics"/>
        </authorList>
    </citation>
    <scope>NUCLEOTIDE SEQUENCE [LARGE SCALE GENOMIC DNA]</scope>
    <source>
        <strain evidence="13 19">2789STDY5608887</strain>
        <strain evidence="18">L1-83</strain>
    </source>
</reference>
<dbReference type="SMART" id="SM00388">
    <property type="entry name" value="HisKA"/>
    <property type="match status" value="1"/>
</dbReference>
<dbReference type="InterPro" id="IPR036890">
    <property type="entry name" value="HATPase_C_sf"/>
</dbReference>
<dbReference type="InterPro" id="IPR036097">
    <property type="entry name" value="HisK_dim/P_sf"/>
</dbReference>
<evidence type="ECO:0000259" key="11">
    <source>
        <dbReference type="PROSITE" id="PS50885"/>
    </source>
</evidence>
<evidence type="ECO:0000256" key="5">
    <source>
        <dbReference type="ARBA" id="ARBA00022679"/>
    </source>
</evidence>
<dbReference type="Proteomes" id="UP000266391">
    <property type="component" value="Unassembled WGS sequence"/>
</dbReference>
<dbReference type="FunFam" id="3.30.565.10:FF:000006">
    <property type="entry name" value="Sensor histidine kinase WalK"/>
    <property type="match status" value="1"/>
</dbReference>
<evidence type="ECO:0000256" key="3">
    <source>
        <dbReference type="ARBA" id="ARBA00012438"/>
    </source>
</evidence>
<dbReference type="InterPro" id="IPR003594">
    <property type="entry name" value="HATPase_dom"/>
</dbReference>
<dbReference type="Proteomes" id="UP000049828">
    <property type="component" value="Unassembled WGS sequence"/>
</dbReference>
<dbReference type="EMBL" id="QRTF01000001">
    <property type="protein sequence ID" value="RGQ55876.1"/>
    <property type="molecule type" value="Genomic_DNA"/>
</dbReference>
<dbReference type="CDD" id="cd00075">
    <property type="entry name" value="HATPase"/>
    <property type="match status" value="1"/>
</dbReference>
<dbReference type="InterPro" id="IPR005467">
    <property type="entry name" value="His_kinase_dom"/>
</dbReference>
<dbReference type="SUPFAM" id="SSF55874">
    <property type="entry name" value="ATPase domain of HSP90 chaperone/DNA topoisomerase II/histidine kinase"/>
    <property type="match status" value="1"/>
</dbReference>
<dbReference type="EMBL" id="QSIQ01000035">
    <property type="protein sequence ID" value="RHC99484.1"/>
    <property type="molecule type" value="Genomic_DNA"/>
</dbReference>
<dbReference type="GO" id="GO:0000155">
    <property type="term" value="F:phosphorelay sensor kinase activity"/>
    <property type="evidence" value="ECO:0007669"/>
    <property type="project" value="InterPro"/>
</dbReference>
<evidence type="ECO:0000256" key="1">
    <source>
        <dbReference type="ARBA" id="ARBA00000085"/>
    </source>
</evidence>
<evidence type="ECO:0000313" key="12">
    <source>
        <dbReference type="EMBL" id="CRL43385.1"/>
    </source>
</evidence>
<dbReference type="Gene3D" id="3.30.565.10">
    <property type="entry name" value="Histidine kinase-like ATPase, C-terminal domain"/>
    <property type="match status" value="1"/>
</dbReference>
<dbReference type="PROSITE" id="PS50885">
    <property type="entry name" value="HAMP"/>
    <property type="match status" value="1"/>
</dbReference>
<dbReference type="Pfam" id="PF00672">
    <property type="entry name" value="HAMP"/>
    <property type="match status" value="1"/>
</dbReference>
<feature type="transmembrane region" description="Helical" evidence="9">
    <location>
        <begin position="49"/>
        <end position="73"/>
    </location>
</feature>
<evidence type="ECO:0000313" key="17">
    <source>
        <dbReference type="EMBL" id="RHF82874.1"/>
    </source>
</evidence>
<evidence type="ECO:0000259" key="10">
    <source>
        <dbReference type="PROSITE" id="PS50109"/>
    </source>
</evidence>
<comment type="subcellular location">
    <subcellularLocation>
        <location evidence="2">Membrane</location>
    </subcellularLocation>
</comment>
<evidence type="ECO:0000313" key="21">
    <source>
        <dbReference type="Proteomes" id="UP000283701"/>
    </source>
</evidence>
<sequence length="347" mass="39392">MEQKKEKGLRIRSCLTGAIWLALVFSTVISALLFAFLNHFFNLPGSIPVLGWLLIFNTLIAGLITSFINAKLLEPITRLSKAMKEVSRGDFEQHLETNSRIAEVGESYQSFNVMTKELRATEVLQMDFVSNVSHEFKTPINAIEGYTMLLQGEELSQEQEEYVEKILFNTQRLSGLVGNILLLSKLENQNIPMKKTEYRLDEQIRQAFLSLETKWTEKEIGFQVELEEVKYTGNEGLFMHIWMNLLDNAIKFSPAKGTIMMFLKQEKDSVMFILEDEGPGIEDDVKTRIFDKFYQADGSHKAEGNGLGLALVKRIVDSAGGTIKAENREYGGCRFVVELPIQKDEAI</sequence>
<dbReference type="InterPro" id="IPR003660">
    <property type="entry name" value="HAMP_dom"/>
</dbReference>
<reference evidence="12" key="1">
    <citation type="submission" date="2015-05" db="EMBL/GenBank/DDBJ databases">
        <authorList>
            <person name="Wang D.B."/>
            <person name="Wang M."/>
        </authorList>
    </citation>
    <scope>NUCLEOTIDE SEQUENCE [LARGE SCALE GENOMIC DNA]</scope>
    <source>
        <strain evidence="12">L1-83</strain>
    </source>
</reference>
<gene>
    <name evidence="13" type="primary">baeS_4</name>
    <name evidence="17" type="ORF">DW654_11735</name>
    <name evidence="16" type="ORF">DW813_15220</name>
    <name evidence="15" type="ORF">DWY29_03695</name>
    <name evidence="14" type="ORF">DWY96_00755</name>
    <name evidence="13" type="ORF">ERS852444_03273</name>
    <name evidence="12" type="ORF">RIL183_09991</name>
</gene>
<protein>
    <recommendedName>
        <fullName evidence="3">histidine kinase</fullName>
        <ecNumber evidence="3">2.7.13.3</ecNumber>
    </recommendedName>
</protein>
<keyword evidence="9" id="KW-0812">Transmembrane</keyword>
<dbReference type="Proteomes" id="UP000095453">
    <property type="component" value="Unassembled WGS sequence"/>
</dbReference>
<dbReference type="OrthoDB" id="9813151at2"/>
<dbReference type="SMART" id="SM00304">
    <property type="entry name" value="HAMP"/>
    <property type="match status" value="1"/>
</dbReference>
<evidence type="ECO:0000313" key="19">
    <source>
        <dbReference type="Proteomes" id="UP000095453"/>
    </source>
</evidence>
<name>A0A0M6X0L5_9FIRM</name>
<dbReference type="SUPFAM" id="SSF158472">
    <property type="entry name" value="HAMP domain-like"/>
    <property type="match status" value="1"/>
</dbReference>
<evidence type="ECO:0000313" key="15">
    <source>
        <dbReference type="EMBL" id="RGR70372.1"/>
    </source>
</evidence>
<evidence type="ECO:0000313" key="22">
    <source>
        <dbReference type="Proteomes" id="UP000283738"/>
    </source>
</evidence>
<dbReference type="Pfam" id="PF02518">
    <property type="entry name" value="HATPase_c"/>
    <property type="match status" value="1"/>
</dbReference>
<dbReference type="EMBL" id="CVRS01000131">
    <property type="protein sequence ID" value="CRL43385.1"/>
    <property type="molecule type" value="Genomic_DNA"/>
</dbReference>
<accession>A0A0M6X0L5</accession>
<evidence type="ECO:0000256" key="9">
    <source>
        <dbReference type="SAM" id="Phobius"/>
    </source>
</evidence>
<evidence type="ECO:0000313" key="18">
    <source>
        <dbReference type="Proteomes" id="UP000049828"/>
    </source>
</evidence>
<feature type="domain" description="Histidine kinase" evidence="10">
    <location>
        <begin position="131"/>
        <end position="343"/>
    </location>
</feature>
<dbReference type="Proteomes" id="UP000283701">
    <property type="component" value="Unassembled WGS sequence"/>
</dbReference>
<evidence type="ECO:0000256" key="6">
    <source>
        <dbReference type="ARBA" id="ARBA00022777"/>
    </source>
</evidence>
<evidence type="ECO:0000256" key="8">
    <source>
        <dbReference type="ARBA" id="ARBA00023136"/>
    </source>
</evidence>
<keyword evidence="5 13" id="KW-0808">Transferase</keyword>
<keyword evidence="7" id="KW-0902">Two-component regulatory system</keyword>
<feature type="domain" description="HAMP" evidence="11">
    <location>
        <begin position="70"/>
        <end position="123"/>
    </location>
</feature>
<dbReference type="CDD" id="cd00082">
    <property type="entry name" value="HisKA"/>
    <property type="match status" value="1"/>
</dbReference>
<dbReference type="InterPro" id="IPR004358">
    <property type="entry name" value="Sig_transdc_His_kin-like_C"/>
</dbReference>
<dbReference type="SMART" id="SM00387">
    <property type="entry name" value="HATPase_c"/>
    <property type="match status" value="1"/>
</dbReference>
<evidence type="ECO:0000256" key="7">
    <source>
        <dbReference type="ARBA" id="ARBA00023012"/>
    </source>
</evidence>
<dbReference type="STRING" id="360807.ERS852392_02046"/>
<dbReference type="InterPro" id="IPR003661">
    <property type="entry name" value="HisK_dim/P_dom"/>
</dbReference>
<dbReference type="EC" id="2.7.13.3" evidence="3"/>
<reference evidence="20 21" key="3">
    <citation type="submission" date="2018-08" db="EMBL/GenBank/DDBJ databases">
        <title>A genome reference for cultivated species of the human gut microbiota.</title>
        <authorList>
            <person name="Zou Y."/>
            <person name="Xue W."/>
            <person name="Luo G."/>
        </authorList>
    </citation>
    <scope>NUCLEOTIDE SEQUENCE [LARGE SCALE GENOMIC DNA]</scope>
    <source>
        <strain evidence="15 23">AF24-4</strain>
        <strain evidence="14 22">AF28-15</strain>
        <strain evidence="17 21">AM23-23AC</strain>
        <strain evidence="16 20">AM32-8LB</strain>
    </source>
</reference>
<dbReference type="Pfam" id="PF00512">
    <property type="entry name" value="HisKA"/>
    <property type="match status" value="1"/>
</dbReference>
<dbReference type="Gene3D" id="6.10.340.10">
    <property type="match status" value="1"/>
</dbReference>
<keyword evidence="4" id="KW-0597">Phosphoprotein</keyword>
<dbReference type="InterPro" id="IPR050736">
    <property type="entry name" value="Sensor_HK_Regulatory"/>
</dbReference>
<dbReference type="CDD" id="cd06225">
    <property type="entry name" value="HAMP"/>
    <property type="match status" value="1"/>
</dbReference>
<dbReference type="PANTHER" id="PTHR43711">
    <property type="entry name" value="TWO-COMPONENT HISTIDINE KINASE"/>
    <property type="match status" value="1"/>
</dbReference>
<dbReference type="AlphaFoldDB" id="A0A0M6X0L5"/>
<evidence type="ECO:0000313" key="14">
    <source>
        <dbReference type="EMBL" id="RGQ55876.1"/>
    </source>
</evidence>
<dbReference type="RefSeq" id="WP_005608371.1">
    <property type="nucleotide sequence ID" value="NZ_CVRS01000131.1"/>
</dbReference>
<evidence type="ECO:0000313" key="23">
    <source>
        <dbReference type="Proteomes" id="UP000285820"/>
    </source>
</evidence>
<evidence type="ECO:0000313" key="20">
    <source>
        <dbReference type="Proteomes" id="UP000266391"/>
    </source>
</evidence>
<dbReference type="GO" id="GO:0016020">
    <property type="term" value="C:membrane"/>
    <property type="evidence" value="ECO:0007669"/>
    <property type="project" value="UniProtKB-SubCell"/>
</dbReference>
<dbReference type="Gene3D" id="1.10.287.130">
    <property type="match status" value="1"/>
</dbReference>
<dbReference type="PRINTS" id="PR00344">
    <property type="entry name" value="BCTRLSENSOR"/>
</dbReference>
<dbReference type="Proteomes" id="UP000283738">
    <property type="component" value="Unassembled WGS sequence"/>
</dbReference>
<dbReference type="SUPFAM" id="SSF47384">
    <property type="entry name" value="Homodimeric domain of signal transducing histidine kinase"/>
    <property type="match status" value="1"/>
</dbReference>
<organism evidence="12 18">
    <name type="scientific">Roseburia inulinivorans</name>
    <dbReference type="NCBI Taxonomy" id="360807"/>
    <lineage>
        <taxon>Bacteria</taxon>
        <taxon>Bacillati</taxon>
        <taxon>Bacillota</taxon>
        <taxon>Clostridia</taxon>
        <taxon>Lachnospirales</taxon>
        <taxon>Lachnospiraceae</taxon>
        <taxon>Roseburia</taxon>
    </lineage>
</organism>
<keyword evidence="9" id="KW-1133">Transmembrane helix</keyword>
<feature type="transmembrane region" description="Helical" evidence="9">
    <location>
        <begin position="12"/>
        <end position="37"/>
    </location>
</feature>
<evidence type="ECO:0000313" key="13">
    <source>
        <dbReference type="EMBL" id="CUN29241.1"/>
    </source>
</evidence>
<comment type="catalytic activity">
    <reaction evidence="1">
        <text>ATP + protein L-histidine = ADP + protein N-phospho-L-histidine.</text>
        <dbReference type="EC" id="2.7.13.3"/>
    </reaction>
</comment>